<proteinExistence type="predicted"/>
<evidence type="ECO:0000313" key="2">
    <source>
        <dbReference type="EMBL" id="SFB92929.1"/>
    </source>
</evidence>
<evidence type="ECO:0000313" key="3">
    <source>
        <dbReference type="Proteomes" id="UP000199161"/>
    </source>
</evidence>
<name>A0A1I1F0G5_NATHA</name>
<dbReference type="EMBL" id="FOKW01000003">
    <property type="protein sequence ID" value="SFB92929.1"/>
    <property type="molecule type" value="Genomic_DNA"/>
</dbReference>
<dbReference type="RefSeq" id="WP_089786602.1">
    <property type="nucleotide sequence ID" value="NZ_FOKW01000003.1"/>
</dbReference>
<evidence type="ECO:0008006" key="4">
    <source>
        <dbReference type="Google" id="ProtNLM"/>
    </source>
</evidence>
<sequence>MSGNDLGRTSSPVTSTTVELPTTVTECIEARLDHSEFDTVDEYAAYALEEVLARLDEPSEGDGRDTDAEVGDTVEKADIEARLKSLGYLD</sequence>
<dbReference type="Proteomes" id="UP000199161">
    <property type="component" value="Unassembled WGS sequence"/>
</dbReference>
<gene>
    <name evidence="2" type="ORF">SAMN05444422_10394</name>
</gene>
<feature type="region of interest" description="Disordered" evidence="1">
    <location>
        <begin position="54"/>
        <end position="76"/>
    </location>
</feature>
<reference evidence="3" key="1">
    <citation type="submission" date="2016-10" db="EMBL/GenBank/DDBJ databases">
        <authorList>
            <person name="Varghese N."/>
            <person name="Submissions S."/>
        </authorList>
    </citation>
    <scope>NUCLEOTIDE SEQUENCE [LARGE SCALE GENOMIC DNA]</scope>
    <source>
        <strain evidence="3">DSM 13078</strain>
    </source>
</reference>
<dbReference type="AlphaFoldDB" id="A0A1I1F0G5"/>
<accession>A0A1I1F0G5</accession>
<evidence type="ECO:0000256" key="1">
    <source>
        <dbReference type="SAM" id="MobiDB-lite"/>
    </source>
</evidence>
<keyword evidence="3" id="KW-1185">Reference proteome</keyword>
<organism evidence="2 3">
    <name type="scientific">Natronobacterium haloterrestre</name>
    <name type="common">Halobiforma haloterrestris</name>
    <dbReference type="NCBI Taxonomy" id="148448"/>
    <lineage>
        <taxon>Archaea</taxon>
        <taxon>Methanobacteriati</taxon>
        <taxon>Methanobacteriota</taxon>
        <taxon>Stenosarchaea group</taxon>
        <taxon>Halobacteria</taxon>
        <taxon>Halobacteriales</taxon>
        <taxon>Natrialbaceae</taxon>
        <taxon>Natronobacterium</taxon>
    </lineage>
</organism>
<protein>
    <recommendedName>
        <fullName evidence="4">CopG family transcriptional regulator</fullName>
    </recommendedName>
</protein>